<dbReference type="Gene3D" id="3.40.50.620">
    <property type="entry name" value="HUPs"/>
    <property type="match status" value="2"/>
</dbReference>
<dbReference type="Pfam" id="PF00582">
    <property type="entry name" value="Usp"/>
    <property type="match status" value="1"/>
</dbReference>
<evidence type="ECO:0000313" key="4">
    <source>
        <dbReference type="Proteomes" id="UP000295344"/>
    </source>
</evidence>
<gene>
    <name evidence="3" type="ORF">CLV52_1827</name>
</gene>
<dbReference type="EMBL" id="SOAM01000002">
    <property type="protein sequence ID" value="TDS76888.1"/>
    <property type="molecule type" value="Genomic_DNA"/>
</dbReference>
<comment type="similarity">
    <text evidence="1">Belongs to the universal stress protein A family.</text>
</comment>
<sequence length="284" mass="28867">MIDDAIVWWDGSSAAAEAAEWAAARQAGRGTLVLLEVEEPGRAAGPTERATARAALDLEVQRLRAEHPGVVVTTRFARGAPAAVLRAAPGPTAVLVLGTRDRADGGSRSRRAFAIHVAVGAAGPVVVLPDHGPDGLGDRVVTGVDGSATAIEAALLAADEAIRRHQPLVVVHAWFETIGGDALMPLTAGAADQLSSAHRVVLDEAVGIVSRRHPALAVTPVLAHLPAGEAIARESADASLVVLGRHSGALPVAALLGSTARVVLRRAAVPTLLMGPAVAVVLAA</sequence>
<accession>A0A4R7FKL5</accession>
<name>A0A4R7FKL5_9MICO</name>
<comment type="caution">
    <text evidence="3">The sequence shown here is derived from an EMBL/GenBank/DDBJ whole genome shotgun (WGS) entry which is preliminary data.</text>
</comment>
<dbReference type="InterPro" id="IPR014729">
    <property type="entry name" value="Rossmann-like_a/b/a_fold"/>
</dbReference>
<dbReference type="PRINTS" id="PR01438">
    <property type="entry name" value="UNVRSLSTRESS"/>
</dbReference>
<dbReference type="Proteomes" id="UP000295344">
    <property type="component" value="Unassembled WGS sequence"/>
</dbReference>
<protein>
    <submittedName>
        <fullName evidence="3">Universal stress protein family protein</fullName>
    </submittedName>
</protein>
<evidence type="ECO:0000256" key="1">
    <source>
        <dbReference type="ARBA" id="ARBA00008791"/>
    </source>
</evidence>
<dbReference type="AlphaFoldDB" id="A0A4R7FKL5"/>
<reference evidence="3 4" key="1">
    <citation type="submission" date="2019-03" db="EMBL/GenBank/DDBJ databases">
        <title>Genomic Encyclopedia of Archaeal and Bacterial Type Strains, Phase II (KMG-II): from individual species to whole genera.</title>
        <authorList>
            <person name="Goeker M."/>
        </authorList>
    </citation>
    <scope>NUCLEOTIDE SEQUENCE [LARGE SCALE GENOMIC DNA]</scope>
    <source>
        <strain evidence="3 4">DSM 24782</strain>
    </source>
</reference>
<feature type="domain" description="UspA" evidence="2">
    <location>
        <begin position="138"/>
        <end position="273"/>
    </location>
</feature>
<dbReference type="InterPro" id="IPR006015">
    <property type="entry name" value="Universal_stress_UspA"/>
</dbReference>
<organism evidence="3 4">
    <name type="scientific">Amnibacterium kyonggiense</name>
    <dbReference type="NCBI Taxonomy" id="595671"/>
    <lineage>
        <taxon>Bacteria</taxon>
        <taxon>Bacillati</taxon>
        <taxon>Actinomycetota</taxon>
        <taxon>Actinomycetes</taxon>
        <taxon>Micrococcales</taxon>
        <taxon>Microbacteriaceae</taxon>
        <taxon>Amnibacterium</taxon>
    </lineage>
</organism>
<evidence type="ECO:0000313" key="3">
    <source>
        <dbReference type="EMBL" id="TDS76888.1"/>
    </source>
</evidence>
<dbReference type="InterPro" id="IPR006016">
    <property type="entry name" value="UspA"/>
</dbReference>
<proteinExistence type="inferred from homology"/>
<dbReference type="RefSeq" id="WP_133766036.1">
    <property type="nucleotide sequence ID" value="NZ_BAAARP010000002.1"/>
</dbReference>
<dbReference type="OrthoDB" id="9772177at2"/>
<dbReference type="SUPFAM" id="SSF52402">
    <property type="entry name" value="Adenine nucleotide alpha hydrolases-like"/>
    <property type="match status" value="2"/>
</dbReference>
<keyword evidence="4" id="KW-1185">Reference proteome</keyword>
<evidence type="ECO:0000259" key="2">
    <source>
        <dbReference type="Pfam" id="PF00582"/>
    </source>
</evidence>